<dbReference type="EMBL" id="CP019312">
    <property type="protein sequence ID" value="APX12718.1"/>
    <property type="molecule type" value="Genomic_DNA"/>
</dbReference>
<dbReference type="OrthoDB" id="7860307at2"/>
<gene>
    <name evidence="1" type="ORF">BWR18_14255</name>
</gene>
<name>A0A1P8MXJ7_9RHOB</name>
<dbReference type="STRING" id="299262.BWR18_14255"/>
<dbReference type="RefSeq" id="WP_076629143.1">
    <property type="nucleotide sequence ID" value="NZ_CP019312.1"/>
</dbReference>
<dbReference type="AlphaFoldDB" id="A0A1P8MXJ7"/>
<evidence type="ECO:0000313" key="1">
    <source>
        <dbReference type="EMBL" id="APX12718.1"/>
    </source>
</evidence>
<evidence type="ECO:0008006" key="3">
    <source>
        <dbReference type="Google" id="ProtNLM"/>
    </source>
</evidence>
<dbReference type="InterPro" id="IPR023393">
    <property type="entry name" value="START-like_dom_sf"/>
</dbReference>
<keyword evidence="2" id="KW-1185">Reference proteome</keyword>
<dbReference type="CDD" id="cd07812">
    <property type="entry name" value="SRPBCC"/>
    <property type="match status" value="1"/>
</dbReference>
<dbReference type="SUPFAM" id="SSF55961">
    <property type="entry name" value="Bet v1-like"/>
    <property type="match status" value="1"/>
</dbReference>
<reference evidence="1 2" key="1">
    <citation type="submission" date="2017-01" db="EMBL/GenBank/DDBJ databases">
        <title>Complete genome of Tateyamaria omphalii DOK1-4 isolated from seawater in Dokdo.</title>
        <authorList>
            <person name="Kim J.H."/>
            <person name="Chi W.-J."/>
        </authorList>
    </citation>
    <scope>NUCLEOTIDE SEQUENCE [LARGE SCALE GENOMIC DNA]</scope>
    <source>
        <strain evidence="1 2">DOK1-4</strain>
    </source>
</reference>
<dbReference type="Proteomes" id="UP000186336">
    <property type="component" value="Chromosome"/>
</dbReference>
<evidence type="ECO:0000313" key="2">
    <source>
        <dbReference type="Proteomes" id="UP000186336"/>
    </source>
</evidence>
<accession>A0A1P8MXJ7</accession>
<dbReference type="Gene3D" id="3.30.530.20">
    <property type="match status" value="1"/>
</dbReference>
<organism evidence="1 2">
    <name type="scientific">Tateyamaria omphalii</name>
    <dbReference type="NCBI Taxonomy" id="299262"/>
    <lineage>
        <taxon>Bacteria</taxon>
        <taxon>Pseudomonadati</taxon>
        <taxon>Pseudomonadota</taxon>
        <taxon>Alphaproteobacteria</taxon>
        <taxon>Rhodobacterales</taxon>
        <taxon>Roseobacteraceae</taxon>
        <taxon>Tateyamaria</taxon>
    </lineage>
</organism>
<protein>
    <recommendedName>
        <fullName evidence="3">DNA polymerase III subunit gamma/tau</fullName>
    </recommendedName>
</protein>
<dbReference type="KEGG" id="tom:BWR18_14255"/>
<proteinExistence type="predicted"/>
<sequence>MKFSGREDVAAPIDAVFEALNDFESFERQAMRRGAEVRRIDPLTQPGVGMQWDVSFKMRGRTREMSVKMARYDDPNEMIFDVKSAGVTGTFSIELMALSRSRTRMALALELTPLTLSARLFVQSLKLAKASLNKRFKLRLAEYAKGLEDRLQRSA</sequence>